<evidence type="ECO:0000256" key="1">
    <source>
        <dbReference type="ARBA" id="ARBA00000085"/>
    </source>
</evidence>
<dbReference type="InterPro" id="IPR005467">
    <property type="entry name" value="His_kinase_dom"/>
</dbReference>
<dbReference type="InterPro" id="IPR004358">
    <property type="entry name" value="Sig_transdc_His_kin-like_C"/>
</dbReference>
<dbReference type="EMBL" id="BOPG01000088">
    <property type="protein sequence ID" value="GIJ63090.1"/>
    <property type="molecule type" value="Genomic_DNA"/>
</dbReference>
<dbReference type="PANTHER" id="PTHR45339">
    <property type="entry name" value="HYBRID SIGNAL TRANSDUCTION HISTIDINE KINASE J"/>
    <property type="match status" value="1"/>
</dbReference>
<dbReference type="PROSITE" id="PS50109">
    <property type="entry name" value="HIS_KIN"/>
    <property type="match status" value="2"/>
</dbReference>
<evidence type="ECO:0000256" key="10">
    <source>
        <dbReference type="SAM" id="Coils"/>
    </source>
</evidence>
<feature type="domain" description="Histidine kinase" evidence="12">
    <location>
        <begin position="514"/>
        <end position="746"/>
    </location>
</feature>
<evidence type="ECO:0000256" key="8">
    <source>
        <dbReference type="ARBA" id="ARBA00074306"/>
    </source>
</evidence>
<dbReference type="CDD" id="cd00082">
    <property type="entry name" value="HisKA"/>
    <property type="match status" value="1"/>
</dbReference>
<name>A0A8J3ZJE8_9ACTN</name>
<dbReference type="SMART" id="SM00388">
    <property type="entry name" value="HisKA"/>
    <property type="match status" value="2"/>
</dbReference>
<gene>
    <name evidence="14" type="ORF">Vau01_106060</name>
</gene>
<dbReference type="CDD" id="cd16922">
    <property type="entry name" value="HATPase_EvgS-ArcB-TorS-like"/>
    <property type="match status" value="1"/>
</dbReference>
<evidence type="ECO:0000256" key="2">
    <source>
        <dbReference type="ARBA" id="ARBA00004236"/>
    </source>
</evidence>
<evidence type="ECO:0000259" key="12">
    <source>
        <dbReference type="PROSITE" id="PS50109"/>
    </source>
</evidence>
<evidence type="ECO:0000256" key="4">
    <source>
        <dbReference type="ARBA" id="ARBA00012438"/>
    </source>
</evidence>
<dbReference type="PROSITE" id="PS50110">
    <property type="entry name" value="RESPONSE_REGULATORY"/>
    <property type="match status" value="1"/>
</dbReference>
<reference evidence="14" key="1">
    <citation type="submission" date="2021-01" db="EMBL/GenBank/DDBJ databases">
        <title>Whole genome shotgun sequence of Virgisporangium aurantiacum NBRC 16421.</title>
        <authorList>
            <person name="Komaki H."/>
            <person name="Tamura T."/>
        </authorList>
    </citation>
    <scope>NUCLEOTIDE SEQUENCE</scope>
    <source>
        <strain evidence="14">NBRC 16421</strain>
    </source>
</reference>
<feature type="region of interest" description="Disordered" evidence="11">
    <location>
        <begin position="755"/>
        <end position="785"/>
    </location>
</feature>
<proteinExistence type="inferred from homology"/>
<dbReference type="Gene3D" id="1.10.287.130">
    <property type="match status" value="2"/>
</dbReference>
<feature type="region of interest" description="Disordered" evidence="11">
    <location>
        <begin position="1004"/>
        <end position="1025"/>
    </location>
</feature>
<dbReference type="InterPro" id="IPR011006">
    <property type="entry name" value="CheY-like_superfamily"/>
</dbReference>
<evidence type="ECO:0000256" key="6">
    <source>
        <dbReference type="ARBA" id="ARBA00022777"/>
    </source>
</evidence>
<accession>A0A8J3ZJE8</accession>
<feature type="coiled-coil region" evidence="10">
    <location>
        <begin position="463"/>
        <end position="500"/>
    </location>
</feature>
<evidence type="ECO:0000259" key="13">
    <source>
        <dbReference type="PROSITE" id="PS50110"/>
    </source>
</evidence>
<keyword evidence="6" id="KW-0808">Transferase</keyword>
<dbReference type="Pfam" id="PF00072">
    <property type="entry name" value="Response_reg"/>
    <property type="match status" value="1"/>
</dbReference>
<dbReference type="InterPro" id="IPR027417">
    <property type="entry name" value="P-loop_NTPase"/>
</dbReference>
<evidence type="ECO:0000313" key="15">
    <source>
        <dbReference type="Proteomes" id="UP000612585"/>
    </source>
</evidence>
<evidence type="ECO:0000256" key="3">
    <source>
        <dbReference type="ARBA" id="ARBA00006402"/>
    </source>
</evidence>
<evidence type="ECO:0000256" key="11">
    <source>
        <dbReference type="SAM" id="MobiDB-lite"/>
    </source>
</evidence>
<dbReference type="CDD" id="cd17546">
    <property type="entry name" value="REC_hyHK_CKI1_RcsC-like"/>
    <property type="match status" value="1"/>
</dbReference>
<dbReference type="GO" id="GO:0000155">
    <property type="term" value="F:phosphorelay sensor kinase activity"/>
    <property type="evidence" value="ECO:0007669"/>
    <property type="project" value="InterPro"/>
</dbReference>
<comment type="subcellular location">
    <subcellularLocation>
        <location evidence="2">Cell membrane</location>
    </subcellularLocation>
</comment>
<feature type="modified residue" description="4-aspartylphosphate" evidence="9">
    <location>
        <position position="1120"/>
    </location>
</feature>
<dbReference type="Gene3D" id="3.40.50.2300">
    <property type="match status" value="1"/>
</dbReference>
<dbReference type="InterPro" id="IPR003594">
    <property type="entry name" value="HATPase_dom"/>
</dbReference>
<dbReference type="Gene3D" id="3.30.565.10">
    <property type="entry name" value="Histidine kinase-like ATPase, C-terminal domain"/>
    <property type="match status" value="2"/>
</dbReference>
<dbReference type="FunFam" id="3.30.565.10:FF:000010">
    <property type="entry name" value="Sensor histidine kinase RcsC"/>
    <property type="match status" value="1"/>
</dbReference>
<evidence type="ECO:0000313" key="14">
    <source>
        <dbReference type="EMBL" id="GIJ63090.1"/>
    </source>
</evidence>
<dbReference type="SUPFAM" id="SSF55874">
    <property type="entry name" value="ATPase domain of HSP90 chaperone/DNA topoisomerase II/histidine kinase"/>
    <property type="match status" value="2"/>
</dbReference>
<dbReference type="Proteomes" id="UP000612585">
    <property type="component" value="Unassembled WGS sequence"/>
</dbReference>
<dbReference type="SMART" id="SM00448">
    <property type="entry name" value="REC"/>
    <property type="match status" value="1"/>
</dbReference>
<comment type="caution">
    <text evidence="14">The sequence shown here is derived from an EMBL/GenBank/DDBJ whole genome shotgun (WGS) entry which is preliminary data.</text>
</comment>
<keyword evidence="6" id="KW-0418">Kinase</keyword>
<comment type="similarity">
    <text evidence="3">In the N-terminal section; belongs to the phytochrome family.</text>
</comment>
<dbReference type="InterPro" id="IPR003661">
    <property type="entry name" value="HisK_dim/P_dom"/>
</dbReference>
<dbReference type="PANTHER" id="PTHR45339:SF1">
    <property type="entry name" value="HYBRID SIGNAL TRANSDUCTION HISTIDINE KINASE J"/>
    <property type="match status" value="1"/>
</dbReference>
<sequence length="1196" mass="128529">MLAVASRAAVARDAYAVPMAHMAAAWPDVLARTTLPPCPYRGLQAFTPADAEAGLFVGREEEVHRLRRMTNRHPLVAVVGASGVGKSSLVGAGLVPTLRADGWAVASFRPGPSPFDSLARAVLELERPNGGYSLRDLSEMADRLRTDGLWRVGTQLAVLLGRRVAFAADQLEEALLLDVADEHQAFLDKILPDSAETGDSDVRLICTLRVDFLPGLLELAGVGPRLQDRQLNLSPLDTLAMTRVIVEPATLSGVSYAAGLAETIARNASQGHGGLPLLEFTLTELWALQDERRLSFDSYHSLGGVAGALNRHAERVFSDLTERTDPSRVRRVLLSMVRSRSGAAAAVRVVARKEHIGPDWAIAEQLARPDYRLVVLGPDGPGTAELAHEALIRGWRRFGDWVDEDAEFQRWLATMEERAADGDLLSDTRVEEAQRWLGERGADVPGTVIQLIARSRSAVQNRIDELEAARLQSEVALREARELTDRLQKANRALEQQTQQLILASRYKDEFLANTSHELRTPLNSMLLLSRLLAEPLDKLADKHVEFARTIHNAGSDLLALIDDILDLSKIAAGRMDVQPSEASLADLSAYVEQAFRPQSELKALNFSVTVDADVPQVIVTDTQRVQQVLRNLMANAVKFTGTGAVGLKIGLAPAGAHFDAPSLVNSSRVLAFAVTDTGIGIAEDKLSLVFDAFRQADGTTSRKYGGTGLGLSISRDLAALLGGTITVASTPGRGSTFTLFLPETYVGPAVPARAATTDKPAPSPVGPAVPAGAATKDKPAPSPDGWNWTGISEDALSDVRTPLLSISLLARLLADDGDGRLTAKQAEFARVIRSAAMDALAMVDDLTDLLRIVVGQVNLQHRQIAWADVRVDTTRRFLPMAEAKGTAIAMELAQNAPQHVVADPHVLRLILNNLISSAISATTAGTVTVRVGVAQAGSHLDIPTLTDADRVFTVTVASAMSPQANVAAVAFGRALAAVLGGTVTADAVDSGSAFTLHLPDASTDWTGHDSPGEVSPTGTEPRRDVTAAPVLGDEHTAHTDGAPAADVPYDPRWRLGVDPTVAERLAGVTILVVDDDVRNVYALVNVLESLGMILMYADNGAAGVRLLTEYADIELVLMDAMMPEMDGYQATREIRRRGDFADLPIIFFTARALPEDRDRSLRAGATDYLTKPVDIGWLCHVMAYWLDRRHQPVGP</sequence>
<dbReference type="PRINTS" id="PR00344">
    <property type="entry name" value="BCTRLSENSOR"/>
</dbReference>
<keyword evidence="5 9" id="KW-0597">Phosphoprotein</keyword>
<feature type="domain" description="Histidine kinase" evidence="12">
    <location>
        <begin position="795"/>
        <end position="1003"/>
    </location>
</feature>
<dbReference type="EC" id="2.7.13.3" evidence="4"/>
<protein>
    <recommendedName>
        <fullName evidence="8">Circadian input-output histidine kinase CikA</fullName>
        <ecNumber evidence="4">2.7.13.3</ecNumber>
    </recommendedName>
</protein>
<dbReference type="SUPFAM" id="SSF52540">
    <property type="entry name" value="P-loop containing nucleoside triphosphate hydrolases"/>
    <property type="match status" value="1"/>
</dbReference>
<feature type="domain" description="Response regulatory" evidence="13">
    <location>
        <begin position="1070"/>
        <end position="1187"/>
    </location>
</feature>
<dbReference type="Pfam" id="PF02518">
    <property type="entry name" value="HATPase_c"/>
    <property type="match status" value="1"/>
</dbReference>
<organism evidence="14 15">
    <name type="scientific">Virgisporangium aurantiacum</name>
    <dbReference type="NCBI Taxonomy" id="175570"/>
    <lineage>
        <taxon>Bacteria</taxon>
        <taxon>Bacillati</taxon>
        <taxon>Actinomycetota</taxon>
        <taxon>Actinomycetes</taxon>
        <taxon>Micromonosporales</taxon>
        <taxon>Micromonosporaceae</taxon>
        <taxon>Virgisporangium</taxon>
    </lineage>
</organism>
<dbReference type="SUPFAM" id="SSF52172">
    <property type="entry name" value="CheY-like"/>
    <property type="match status" value="1"/>
</dbReference>
<dbReference type="SMART" id="SM00387">
    <property type="entry name" value="HATPase_c"/>
    <property type="match status" value="2"/>
</dbReference>
<evidence type="ECO:0000256" key="9">
    <source>
        <dbReference type="PROSITE-ProRule" id="PRU00169"/>
    </source>
</evidence>
<keyword evidence="10" id="KW-0175">Coiled coil</keyword>
<keyword evidence="15" id="KW-1185">Reference proteome</keyword>
<dbReference type="Pfam" id="PF00512">
    <property type="entry name" value="HisKA"/>
    <property type="match status" value="1"/>
</dbReference>
<dbReference type="GO" id="GO:0005886">
    <property type="term" value="C:plasma membrane"/>
    <property type="evidence" value="ECO:0007669"/>
    <property type="project" value="UniProtKB-SubCell"/>
</dbReference>
<evidence type="ECO:0000256" key="7">
    <source>
        <dbReference type="ARBA" id="ARBA00023012"/>
    </source>
</evidence>
<dbReference type="InterPro" id="IPR049052">
    <property type="entry name" value="nSTAND1"/>
</dbReference>
<dbReference type="SUPFAM" id="SSF47384">
    <property type="entry name" value="Homodimeric domain of signal transducing histidine kinase"/>
    <property type="match status" value="2"/>
</dbReference>
<dbReference type="InterPro" id="IPR001789">
    <property type="entry name" value="Sig_transdc_resp-reg_receiver"/>
</dbReference>
<dbReference type="InterPro" id="IPR036097">
    <property type="entry name" value="HisK_dim/P_sf"/>
</dbReference>
<comment type="catalytic activity">
    <reaction evidence="1">
        <text>ATP + protein L-histidine = ADP + protein N-phospho-L-histidine.</text>
        <dbReference type="EC" id="2.7.13.3"/>
    </reaction>
</comment>
<dbReference type="AlphaFoldDB" id="A0A8J3ZJE8"/>
<dbReference type="InterPro" id="IPR036890">
    <property type="entry name" value="HATPase_C_sf"/>
</dbReference>
<dbReference type="Pfam" id="PF20703">
    <property type="entry name" value="nSTAND1"/>
    <property type="match status" value="1"/>
</dbReference>
<evidence type="ECO:0000256" key="5">
    <source>
        <dbReference type="ARBA" id="ARBA00022553"/>
    </source>
</evidence>
<keyword evidence="7" id="KW-0902">Two-component regulatory system</keyword>